<feature type="compositionally biased region" description="Basic and acidic residues" evidence="1">
    <location>
        <begin position="287"/>
        <end position="300"/>
    </location>
</feature>
<evidence type="ECO:0000256" key="1">
    <source>
        <dbReference type="SAM" id="MobiDB-lite"/>
    </source>
</evidence>
<feature type="region of interest" description="Disordered" evidence="1">
    <location>
        <begin position="223"/>
        <end position="328"/>
    </location>
</feature>
<reference evidence="2" key="1">
    <citation type="submission" date="2020-03" db="EMBL/GenBank/DDBJ databases">
        <title>A high-quality chromosome-level genome assembly of a woody plant with both climbing and erect habits, Rhamnella rubrinervis.</title>
        <authorList>
            <person name="Lu Z."/>
            <person name="Yang Y."/>
            <person name="Zhu X."/>
            <person name="Sun Y."/>
        </authorList>
    </citation>
    <scope>NUCLEOTIDE SEQUENCE</scope>
    <source>
        <strain evidence="2">BYM</strain>
        <tissue evidence="2">Leaf</tissue>
    </source>
</reference>
<protein>
    <submittedName>
        <fullName evidence="2">Uncharacterized protein</fullName>
    </submittedName>
</protein>
<dbReference type="AlphaFoldDB" id="A0A8K0DUZ6"/>
<evidence type="ECO:0000313" key="2">
    <source>
        <dbReference type="EMBL" id="KAF3431707.1"/>
    </source>
</evidence>
<dbReference type="Proteomes" id="UP000796880">
    <property type="component" value="Unassembled WGS sequence"/>
</dbReference>
<dbReference type="EMBL" id="VOIH02000012">
    <property type="protein sequence ID" value="KAF3431707.1"/>
    <property type="molecule type" value="Genomic_DNA"/>
</dbReference>
<organism evidence="2 3">
    <name type="scientific">Rhamnella rubrinervis</name>
    <dbReference type="NCBI Taxonomy" id="2594499"/>
    <lineage>
        <taxon>Eukaryota</taxon>
        <taxon>Viridiplantae</taxon>
        <taxon>Streptophyta</taxon>
        <taxon>Embryophyta</taxon>
        <taxon>Tracheophyta</taxon>
        <taxon>Spermatophyta</taxon>
        <taxon>Magnoliopsida</taxon>
        <taxon>eudicotyledons</taxon>
        <taxon>Gunneridae</taxon>
        <taxon>Pentapetalae</taxon>
        <taxon>rosids</taxon>
        <taxon>fabids</taxon>
        <taxon>Rosales</taxon>
        <taxon>Rhamnaceae</taxon>
        <taxon>rhamnoid group</taxon>
        <taxon>Rhamneae</taxon>
        <taxon>Rhamnella</taxon>
    </lineage>
</organism>
<feature type="region of interest" description="Disordered" evidence="1">
    <location>
        <begin position="1"/>
        <end position="55"/>
    </location>
</feature>
<comment type="caution">
    <text evidence="2">The sequence shown here is derived from an EMBL/GenBank/DDBJ whole genome shotgun (WGS) entry which is preliminary data.</text>
</comment>
<proteinExistence type="predicted"/>
<keyword evidence="3" id="KW-1185">Reference proteome</keyword>
<feature type="compositionally biased region" description="Basic residues" evidence="1">
    <location>
        <begin position="256"/>
        <end position="265"/>
    </location>
</feature>
<name>A0A8K0DUZ6_9ROSA</name>
<dbReference type="OrthoDB" id="1114078at2759"/>
<gene>
    <name evidence="2" type="ORF">FNV43_RR26440</name>
</gene>
<evidence type="ECO:0000313" key="3">
    <source>
        <dbReference type="Proteomes" id="UP000796880"/>
    </source>
</evidence>
<feature type="compositionally biased region" description="Acidic residues" evidence="1">
    <location>
        <begin position="319"/>
        <end position="328"/>
    </location>
</feature>
<sequence length="328" mass="36439">MESPGSDLVVEEQLVRKNSSRGASSSSGTPRPRQADKPNVGTPIRTPSIRVDGPANRQLMPNAILVVAHRPIGEVRPTNRHGHFFVFLLHETERRGKIHLYGKDQPFKMPHQRTKAGKTATLSERGLCDPLARPQSGIRHWIERGTGPSLVRNLHAEPSNLEGGGPSTQLSEEIPEGIPLPTLEVPYLHILEGCIRLLYCCGQPTSQGLLIPADMGKLKMKISKAEPEATKKKKDKQAAKGARRNAQTYMMPPSRWTRHSRRRPRPTSTPSTNKAEEDNLGQTNRLEATKRAEVERKWSEALKAANQDRVTPDPKAEEDGQEDLEITS</sequence>
<accession>A0A8K0DUZ6</accession>